<dbReference type="HOGENOM" id="CLU_097806_3_5_9"/>
<dbReference type="InterPro" id="IPR036388">
    <property type="entry name" value="WH-like_DNA-bd_sf"/>
</dbReference>
<dbReference type="PANTHER" id="PTHR33154">
    <property type="entry name" value="TRANSCRIPTIONAL REGULATOR, ARSR FAMILY"/>
    <property type="match status" value="1"/>
</dbReference>
<keyword evidence="2" id="KW-0238">DNA-binding</keyword>
<dbReference type="PROSITE" id="PS00846">
    <property type="entry name" value="HTH_ARSR_1"/>
    <property type="match status" value="1"/>
</dbReference>
<feature type="domain" description="HTH arsR-type" evidence="4">
    <location>
        <begin position="1"/>
        <end position="94"/>
    </location>
</feature>
<organism evidence="5 6">
    <name type="scientific">Halobacteroides halobius (strain ATCC 35273 / DSM 5150 / MD-1)</name>
    <dbReference type="NCBI Taxonomy" id="748449"/>
    <lineage>
        <taxon>Bacteria</taxon>
        <taxon>Bacillati</taxon>
        <taxon>Bacillota</taxon>
        <taxon>Clostridia</taxon>
        <taxon>Halanaerobiales</taxon>
        <taxon>Halobacteroidaceae</taxon>
        <taxon>Halobacteroides</taxon>
    </lineage>
</organism>
<dbReference type="Gene3D" id="1.10.10.10">
    <property type="entry name" value="Winged helix-like DNA-binding domain superfamily/Winged helix DNA-binding domain"/>
    <property type="match status" value="1"/>
</dbReference>
<dbReference type="AlphaFoldDB" id="L0KC09"/>
<dbReference type="STRING" id="748449.Halha_2214"/>
<evidence type="ECO:0000259" key="4">
    <source>
        <dbReference type="PROSITE" id="PS50987"/>
    </source>
</evidence>
<dbReference type="CDD" id="cd00090">
    <property type="entry name" value="HTH_ARSR"/>
    <property type="match status" value="1"/>
</dbReference>
<dbReference type="InterPro" id="IPR018334">
    <property type="entry name" value="ArsR_HTH"/>
</dbReference>
<dbReference type="RefSeq" id="WP_015327804.1">
    <property type="nucleotide sequence ID" value="NC_019978.1"/>
</dbReference>
<gene>
    <name evidence="5" type="ordered locus">Halha_2214</name>
</gene>
<keyword evidence="1" id="KW-0805">Transcription regulation</keyword>
<dbReference type="eggNOG" id="COG0640">
    <property type="taxonomic scope" value="Bacteria"/>
</dbReference>
<name>L0KC09_HALHC</name>
<dbReference type="SUPFAM" id="SSF46785">
    <property type="entry name" value="Winged helix' DNA-binding domain"/>
    <property type="match status" value="1"/>
</dbReference>
<dbReference type="Pfam" id="PF01022">
    <property type="entry name" value="HTH_5"/>
    <property type="match status" value="1"/>
</dbReference>
<dbReference type="InterPro" id="IPR001845">
    <property type="entry name" value="HTH_ArsR_DNA-bd_dom"/>
</dbReference>
<keyword evidence="6" id="KW-1185">Reference proteome</keyword>
<reference evidence="6" key="1">
    <citation type="submission" date="2012-02" db="EMBL/GenBank/DDBJ databases">
        <title>The complete genome of Halobacteroides halobius DSM 5150.</title>
        <authorList>
            <person name="Lucas S."/>
            <person name="Copeland A."/>
            <person name="Lapidus A."/>
            <person name="Glavina del Rio T."/>
            <person name="Dalin E."/>
            <person name="Tice H."/>
            <person name="Bruce D."/>
            <person name="Goodwin L."/>
            <person name="Pitluck S."/>
            <person name="Peters L."/>
            <person name="Mikhailova N."/>
            <person name="Gu W."/>
            <person name="Kyrpides N."/>
            <person name="Mavromatis K."/>
            <person name="Ivanova N."/>
            <person name="Brettin T."/>
            <person name="Detter J.C."/>
            <person name="Han C."/>
            <person name="Larimer F."/>
            <person name="Land M."/>
            <person name="Hauser L."/>
            <person name="Markowitz V."/>
            <person name="Cheng J.-F."/>
            <person name="Hugenholtz P."/>
            <person name="Woyke T."/>
            <person name="Wu D."/>
            <person name="Tindall B."/>
            <person name="Pomrenke H."/>
            <person name="Brambilla E."/>
            <person name="Klenk H.-P."/>
            <person name="Eisen J.A."/>
        </authorList>
    </citation>
    <scope>NUCLEOTIDE SEQUENCE [LARGE SCALE GENOMIC DNA]</scope>
    <source>
        <strain evidence="6">ATCC 35273 / DSM 5150 / MD-1</strain>
    </source>
</reference>
<dbReference type="PROSITE" id="PS50987">
    <property type="entry name" value="HTH_ARSR_2"/>
    <property type="match status" value="1"/>
</dbReference>
<keyword evidence="3" id="KW-0804">Transcription</keyword>
<accession>L0KC09</accession>
<dbReference type="InterPro" id="IPR036390">
    <property type="entry name" value="WH_DNA-bd_sf"/>
</dbReference>
<evidence type="ECO:0000256" key="3">
    <source>
        <dbReference type="ARBA" id="ARBA00023163"/>
    </source>
</evidence>
<dbReference type="PRINTS" id="PR00778">
    <property type="entry name" value="HTHARSR"/>
</dbReference>
<dbReference type="PANTHER" id="PTHR33154:SF18">
    <property type="entry name" value="ARSENICAL RESISTANCE OPERON REPRESSOR"/>
    <property type="match status" value="1"/>
</dbReference>
<evidence type="ECO:0000313" key="5">
    <source>
        <dbReference type="EMBL" id="AGB42090.1"/>
    </source>
</evidence>
<dbReference type="GO" id="GO:0003700">
    <property type="term" value="F:DNA-binding transcription factor activity"/>
    <property type="evidence" value="ECO:0007669"/>
    <property type="project" value="InterPro"/>
</dbReference>
<evidence type="ECO:0000313" key="6">
    <source>
        <dbReference type="Proteomes" id="UP000010880"/>
    </source>
</evidence>
<dbReference type="NCBIfam" id="NF033788">
    <property type="entry name" value="HTH_metalloreg"/>
    <property type="match status" value="1"/>
</dbReference>
<dbReference type="OrthoDB" id="9798835at2"/>
<dbReference type="SMART" id="SM00418">
    <property type="entry name" value="HTH_ARSR"/>
    <property type="match status" value="1"/>
</dbReference>
<dbReference type="InterPro" id="IPR011991">
    <property type="entry name" value="ArsR-like_HTH"/>
</dbReference>
<dbReference type="InterPro" id="IPR051081">
    <property type="entry name" value="HTH_MetalResp_TranReg"/>
</dbReference>
<evidence type="ECO:0000256" key="2">
    <source>
        <dbReference type="ARBA" id="ARBA00023125"/>
    </source>
</evidence>
<sequence>MKEKIEDTVPLLKALADERRLQIINLLSCGKMCVCDLTDNLEISQPNMSHHLKVLKNAGLIKATKRGKWVDYELDNERIKELQKNLDFMVTKQPHQPDLEKSNC</sequence>
<dbReference type="EMBL" id="CP003359">
    <property type="protein sequence ID" value="AGB42090.1"/>
    <property type="molecule type" value="Genomic_DNA"/>
</dbReference>
<dbReference type="Proteomes" id="UP000010880">
    <property type="component" value="Chromosome"/>
</dbReference>
<evidence type="ECO:0000256" key="1">
    <source>
        <dbReference type="ARBA" id="ARBA00023015"/>
    </source>
</evidence>
<proteinExistence type="predicted"/>
<dbReference type="KEGG" id="hhl:Halha_2214"/>
<protein>
    <submittedName>
        <fullName evidence="5">Putative transcriptional regulator</fullName>
    </submittedName>
</protein>
<dbReference type="GO" id="GO:0003677">
    <property type="term" value="F:DNA binding"/>
    <property type="evidence" value="ECO:0007669"/>
    <property type="project" value="UniProtKB-KW"/>
</dbReference>